<feature type="transmembrane region" description="Helical" evidence="13">
    <location>
        <begin position="4854"/>
        <end position="4881"/>
    </location>
</feature>
<dbReference type="SMART" id="SM00429">
    <property type="entry name" value="IPT"/>
    <property type="match status" value="13"/>
</dbReference>
<feature type="domain" description="Fibronectin type-II" evidence="14">
    <location>
        <begin position="1793"/>
        <end position="1837"/>
    </location>
</feature>
<feature type="domain" description="G8" evidence="15">
    <location>
        <begin position="3416"/>
        <end position="3541"/>
    </location>
</feature>
<dbReference type="InterPro" id="IPR013783">
    <property type="entry name" value="Ig-like_fold"/>
</dbReference>
<dbReference type="SUPFAM" id="SSF57440">
    <property type="entry name" value="Kringle-like"/>
    <property type="match status" value="3"/>
</dbReference>
<dbReference type="Gene3D" id="2.60.40.420">
    <property type="entry name" value="Cupredoxins - blue copper proteins"/>
    <property type="match status" value="2"/>
</dbReference>
<dbReference type="Pfam" id="PF01833">
    <property type="entry name" value="TIG"/>
    <property type="match status" value="16"/>
</dbReference>
<dbReference type="InterPro" id="IPR036943">
    <property type="entry name" value="FN_type2_sf"/>
</dbReference>
<dbReference type="InterPro" id="IPR008972">
    <property type="entry name" value="Cupredoxin"/>
</dbReference>
<keyword evidence="13" id="KW-0812">Transmembrane</keyword>
<evidence type="ECO:0000259" key="14">
    <source>
        <dbReference type="PROSITE" id="PS51092"/>
    </source>
</evidence>
<dbReference type="InterPro" id="IPR002909">
    <property type="entry name" value="IPT_dom"/>
</dbReference>
<keyword evidence="5" id="KW-0732">Signal</keyword>
<dbReference type="InterPro" id="IPR014756">
    <property type="entry name" value="Ig_E-set"/>
</dbReference>
<evidence type="ECO:0000256" key="1">
    <source>
        <dbReference type="ARBA" id="ARBA00004167"/>
    </source>
</evidence>
<name>A0A813PIA8_9BILA</name>
<dbReference type="SMART" id="SM01225">
    <property type="entry name" value="G8"/>
    <property type="match status" value="2"/>
</dbReference>
<protein>
    <submittedName>
        <fullName evidence="16">Uncharacterized protein</fullName>
    </submittedName>
</protein>
<feature type="compositionally biased region" description="Low complexity" evidence="12">
    <location>
        <begin position="4932"/>
        <end position="4953"/>
    </location>
</feature>
<dbReference type="EMBL" id="CAJNON010000006">
    <property type="protein sequence ID" value="CAF0753844.1"/>
    <property type="molecule type" value="Genomic_DNA"/>
</dbReference>
<dbReference type="PANTHER" id="PTHR46769">
    <property type="entry name" value="POLYCYSTIC KIDNEY AND HEPATIC DISEASE 1 (AUTOSOMAL RECESSIVE)-LIKE 1"/>
    <property type="match status" value="1"/>
</dbReference>
<dbReference type="SUPFAM" id="SSF51126">
    <property type="entry name" value="Pectin lyase-like"/>
    <property type="match status" value="1"/>
</dbReference>
<evidence type="ECO:0000256" key="9">
    <source>
        <dbReference type="ARBA" id="ARBA00023180"/>
    </source>
</evidence>
<feature type="domain" description="Fibronectin type-II" evidence="14">
    <location>
        <begin position="1416"/>
        <end position="1460"/>
    </location>
</feature>
<evidence type="ECO:0000256" key="6">
    <source>
        <dbReference type="ARBA" id="ARBA00022737"/>
    </source>
</evidence>
<dbReference type="InterPro" id="IPR013806">
    <property type="entry name" value="Kringle-like"/>
</dbReference>
<keyword evidence="6" id="KW-0677">Repeat</keyword>
<evidence type="ECO:0000256" key="11">
    <source>
        <dbReference type="PROSITE-ProRule" id="PRU00479"/>
    </source>
</evidence>
<dbReference type="Gene3D" id="2.10.10.10">
    <property type="entry name" value="Fibronectin, type II, collagen-binding"/>
    <property type="match status" value="3"/>
</dbReference>
<dbReference type="SMART" id="SM00710">
    <property type="entry name" value="PbH1"/>
    <property type="match status" value="12"/>
</dbReference>
<dbReference type="PROSITE" id="PS51484">
    <property type="entry name" value="G8"/>
    <property type="match status" value="2"/>
</dbReference>
<dbReference type="InterPro" id="IPR000562">
    <property type="entry name" value="FN_type2_dom"/>
</dbReference>
<dbReference type="InterPro" id="IPR011050">
    <property type="entry name" value="Pectin_lyase_fold/virulence"/>
</dbReference>
<comment type="subcellular location">
    <subcellularLocation>
        <location evidence="2">Cell membrane</location>
    </subcellularLocation>
    <subcellularLocation>
        <location evidence="3">Cell projection</location>
    </subcellularLocation>
    <subcellularLocation>
        <location evidence="1">Membrane</location>
        <topology evidence="1">Single-pass membrane protein</topology>
    </subcellularLocation>
</comment>
<feature type="region of interest" description="Disordered" evidence="12">
    <location>
        <begin position="179"/>
        <end position="224"/>
    </location>
</feature>
<evidence type="ECO:0000259" key="15">
    <source>
        <dbReference type="PROSITE" id="PS51484"/>
    </source>
</evidence>
<evidence type="ECO:0000256" key="3">
    <source>
        <dbReference type="ARBA" id="ARBA00004316"/>
    </source>
</evidence>
<evidence type="ECO:0000256" key="12">
    <source>
        <dbReference type="SAM" id="MobiDB-lite"/>
    </source>
</evidence>
<feature type="domain" description="Fibronectin type-II" evidence="14">
    <location>
        <begin position="1849"/>
        <end position="1893"/>
    </location>
</feature>
<evidence type="ECO:0000313" key="16">
    <source>
        <dbReference type="EMBL" id="CAF0753844.1"/>
    </source>
</evidence>
<dbReference type="SMART" id="SM00059">
    <property type="entry name" value="FN2"/>
    <property type="match status" value="3"/>
</dbReference>
<dbReference type="InterPro" id="IPR019316">
    <property type="entry name" value="G8_domain"/>
</dbReference>
<dbReference type="OrthoDB" id="120976at2759"/>
<dbReference type="Proteomes" id="UP000663891">
    <property type="component" value="Unassembled WGS sequence"/>
</dbReference>
<evidence type="ECO:0000256" key="2">
    <source>
        <dbReference type="ARBA" id="ARBA00004236"/>
    </source>
</evidence>
<evidence type="ECO:0000256" key="4">
    <source>
        <dbReference type="ARBA" id="ARBA00022475"/>
    </source>
</evidence>
<dbReference type="Pfam" id="PF10162">
    <property type="entry name" value="G8"/>
    <property type="match status" value="2"/>
</dbReference>
<dbReference type="PANTHER" id="PTHR46769:SF2">
    <property type="entry name" value="FIBROCYSTIN-L ISOFORM 2 PRECURSOR-RELATED"/>
    <property type="match status" value="1"/>
</dbReference>
<dbReference type="GO" id="GO:0005886">
    <property type="term" value="C:plasma membrane"/>
    <property type="evidence" value="ECO:0007669"/>
    <property type="project" value="UniProtKB-SubCell"/>
</dbReference>
<dbReference type="InterPro" id="IPR052387">
    <property type="entry name" value="Fibrocystin"/>
</dbReference>
<dbReference type="InterPro" id="IPR006626">
    <property type="entry name" value="PbH1"/>
</dbReference>
<keyword evidence="13" id="KW-0472">Membrane</keyword>
<dbReference type="SUPFAM" id="SSF49503">
    <property type="entry name" value="Cupredoxins"/>
    <property type="match status" value="2"/>
</dbReference>
<feature type="compositionally biased region" description="Polar residues" evidence="12">
    <location>
        <begin position="199"/>
        <end position="209"/>
    </location>
</feature>
<feature type="compositionally biased region" description="Polar residues" evidence="12">
    <location>
        <begin position="179"/>
        <end position="191"/>
    </location>
</feature>
<feature type="compositionally biased region" description="Polar residues" evidence="12">
    <location>
        <begin position="4901"/>
        <end position="4916"/>
    </location>
</feature>
<feature type="domain" description="G8" evidence="15">
    <location>
        <begin position="2555"/>
        <end position="2676"/>
    </location>
</feature>
<evidence type="ECO:0000256" key="10">
    <source>
        <dbReference type="ARBA" id="ARBA00023273"/>
    </source>
</evidence>
<feature type="region of interest" description="Disordered" evidence="12">
    <location>
        <begin position="4895"/>
        <end position="4955"/>
    </location>
</feature>
<reference evidence="16" key="1">
    <citation type="submission" date="2021-02" db="EMBL/GenBank/DDBJ databases">
        <authorList>
            <person name="Nowell W R."/>
        </authorList>
    </citation>
    <scope>NUCLEOTIDE SEQUENCE</scope>
</reference>
<proteinExistence type="predicted"/>
<dbReference type="CDD" id="cd00603">
    <property type="entry name" value="IPT_PCSR"/>
    <property type="match status" value="6"/>
</dbReference>
<evidence type="ECO:0000256" key="8">
    <source>
        <dbReference type="ARBA" id="ARBA00023157"/>
    </source>
</evidence>
<dbReference type="CDD" id="cd00102">
    <property type="entry name" value="IPT"/>
    <property type="match status" value="4"/>
</dbReference>
<comment type="caution">
    <text evidence="11">Lacks conserved residue(s) required for the propagation of feature annotation.</text>
</comment>
<evidence type="ECO:0000256" key="7">
    <source>
        <dbReference type="ARBA" id="ARBA00022989"/>
    </source>
</evidence>
<dbReference type="PROSITE" id="PS51092">
    <property type="entry name" value="FN2_2"/>
    <property type="match status" value="3"/>
</dbReference>
<keyword evidence="8" id="KW-1015">Disulfide bond</keyword>
<dbReference type="GO" id="GO:0042995">
    <property type="term" value="C:cell projection"/>
    <property type="evidence" value="ECO:0007669"/>
    <property type="project" value="UniProtKB-SubCell"/>
</dbReference>
<comment type="caution">
    <text evidence="16">The sequence shown here is derived from an EMBL/GenBank/DDBJ whole genome shotgun (WGS) entry which is preliminary data.</text>
</comment>
<dbReference type="SUPFAM" id="SSF81296">
    <property type="entry name" value="E set domains"/>
    <property type="match status" value="15"/>
</dbReference>
<dbReference type="FunFam" id="2.60.40.10:FF:001292">
    <property type="entry name" value="PKHD1 like 1"/>
    <property type="match status" value="1"/>
</dbReference>
<accession>A0A813PIA8</accession>
<dbReference type="InterPro" id="IPR055401">
    <property type="entry name" value="CEMIP_beta-hel_dom"/>
</dbReference>
<organism evidence="16 17">
    <name type="scientific">Adineta steineri</name>
    <dbReference type="NCBI Taxonomy" id="433720"/>
    <lineage>
        <taxon>Eukaryota</taxon>
        <taxon>Metazoa</taxon>
        <taxon>Spiralia</taxon>
        <taxon>Gnathifera</taxon>
        <taxon>Rotifera</taxon>
        <taxon>Eurotatoria</taxon>
        <taxon>Bdelloidea</taxon>
        <taxon>Adinetida</taxon>
        <taxon>Adinetidae</taxon>
        <taxon>Adineta</taxon>
    </lineage>
</organism>
<evidence type="ECO:0000256" key="5">
    <source>
        <dbReference type="ARBA" id="ARBA00022729"/>
    </source>
</evidence>
<gene>
    <name evidence="16" type="ORF">VCS650_LOCUS1409</name>
</gene>
<dbReference type="Gene3D" id="2.60.40.10">
    <property type="entry name" value="Immunoglobulins"/>
    <property type="match status" value="15"/>
</dbReference>
<keyword evidence="7 13" id="KW-1133">Transmembrane helix</keyword>
<sequence length="4979" mass="527226">MPSQTPTITGITPQTGTPNSLVTLTGNFETACYSRDVVGCAQDDNALISRIYIGGHLCNVINQNTGVIYAAVNDTGLECNFEGTEVGLFNVSMLVTNEFGRALVDPSLYRVSADETFYTFQSYAVISSVSPSTGSTAGGTTVTINGNYFSDSTQYPIEVNVGGQPCTVLGSTQTTIQCQTPAAPTGSQSRYQGGRGLQLYSTSGSNSQATLSSGSPPTPTGSPTWTDDALYVSSSLSAETAWLIGFVRVLKTANFTFILDTNGAGALYLSSDDNPNNKLLIASATSNQSATILLNNNTNYYLFAVGSRPNGNLRLGVQARMHETQLTASPSSLVLNEIQRITVDSSAISEQQQIAFTVSPTSGVSEVQSVQVDVSTFQIGFRGVYTAVLTGRPSASAVQAALNDLPSIYPLSVTVTATSTLYIVTFPDVMGNVPLLTCVSTSANTPIIIETTQGVDSGTLMALELDGQLTNYLNFSDASTTQNVVSKEINNLFSIQCPPSISNATYDQSVLYLQDFESNCVYDETPITTSAFCGQCSYNGNSLLYGNTLNGNYLCFAYRLTNTYVTSLGLGLQTNGNTLTTIWASIPISLQADKFWHYTCVDLQANLLSQGIIDSTVSSFIITQAWLDKNIRNGIFLDVVSLRTALPNAYENTGSTSIDKTANPSCVFPFYFNNTRFSACTLNNNNNLPVCADSSNITYQCNSSSIEGVRRLYPNHQLAYNTFQVTYPAGSSPITVSFRYTTCDKPTKFVPWPSSGTTVTRLATASDAANGTFDLVFNGLTYASIPVDILPLDLANRLQSSSDFGFLNIKRTGDCTGYIYTIEWIANGGQKTAISIANAGSILPSGTTVTASIVQAGGVLFNPLSGDLTRTYQTNPQIEVFVGGYPSHCTGANTCDYQWLQAQTPAVTSITQNTMTLTITGSGFSTIPSENNVTIGTSGTCTVSSATTSSLTCTIAAAPAGAYSVQVNVAAKGLATGTSSFSVNVPLQVTSITPTQGGAGGGMTLNVTGIGFTSSSSVTVGGNLCTNPTVSNFSLITCTVPPTTAVSNIQAAVVVTSGSSTATSTTQFTYDVTNTPMTLNVTGIGFTSSSSVTVGGNLCTNPTVSNFSLITCTVPPTTAVSNIQAAVVVTSGSSTATSTTQFTYDVTNTPSITTASPSVVTMANGQLTLTGTNFGTSSVSVYIGTTKATIQSLTSTQIVAVLPSLAPGIYPVQVSTAYGYARPAIQIEYRFYVQTISPQIGSLYGGSDVYVQGAGFDSSTGVSFTDGTDQIPCDIVSVQPNQIHCQTEAAAPRVIISASGVDPTYGNGFAWSPIYATVQQGAVVEWQWGLSALLSSLSYKVVQVANGSTIEPLSSGFDSGNATASGSYTYQFQTVGTYYYYTPPVDQAGLVSMRGVINVVAAAPRTLTVNVTSGSYTAQTCAFPFTFNSVVYTACTTVSDTQLWCSPTPTYTGQRLYCTPTGFTSSSSVTVGGNLCTNPTVSNFSLITCTVPPTTAVSNIQAAVVVTSGSSTATSTTQFTYDVTNTPSITTSSPSVVTMANGQLTITGTNFGTSSVSVYIGTTKATIQSLTSTQIVAVLPSLAPGIYPVQVSTAYGYARPAIQIEYRFYVQTISPQIGSLYGGSNVYVQGAGFDSSTGVSFTDGTNQIPCDIVSVQPNQIHCQTEAAAPRVIISASGVDPTYGNGFAWSPIYATVQQGAVVEWQWGLSALLSSLSYKVVQVANGSTIEPLSGGFDSGNATASGSYTYQFQTVGTYYYYTPPVDQAGLVSMRGVINVVAAAPRTLTVNVTSGSYTAQSCAFPFTFNSVVYTACTTVSDTQLWCSPTPTYTGQRLYCTPRTLTVNVTSGSYTAQSCAFPFTFNSVVYTACTTVSDTQLWCSPTPTYTGQRLYCTPTATVPTPSCSSSSLINPSSCSQTVPSDALQFLFTPCTIGTVTSISPSYGPSGTSITVTGTGFSSTLCENEVLIGSYQCPILSATSTQLVCQIGSNSFLNAKSDQSFNVGQVRQGFFSNDGLLEFQFLAQITGVSPTQGSTSGGTLVTITGDGFTPADTRVIVGSIEYTSSATITYSQITFITQAPPSNYIDQTIPITILIGSNEAICSAGSCGFTWARSVTPSLVSVSPVSISAPQAITLNGQNLDPTGLVSAADVNVTVNGESCTVTSVTNSTITCNMGSMPAGTYPVVASINGVGKTVSSASLVSSATVSNVAPTSGSMYGGVPITITGNGFARSASNMQITVGSSPCTIVSTTPGQVQCVVPPKGSNASPATINIVSNGVTFPTSNTFTYSAASTPTISSISPSSGTAGQALTISGSNFIAGQTSVTIGGTICTITSVSSTSIVCTVNSSPAGSQPVIVTVSSTGVSASTNQFQYNLQVSSASPARGSFGGGQVVTVTGDGFNTPNISVTVCNTACQSVSVVSNTQLTCVTPAATYQVADKVCSLTVTVGSLSQSASYTYQASLTASVTSVSPARGGTGGGTTLTITGTNFPSTASGVNVSIAGVSCTVQTVSSTSITCFTGSYSQTTIQAPVIVNVVNGGNALGSAQFQYIDLWSSPWTWGGDSPPEQGTIVSIDSGKTVYFDTNTPVLKALIVDNATLIFDDNQDVSLSAEYILVVNGGLLQVGTEASPFQHKAIITMYGQLRSIELPIYGAKVLALRDGTVDMHGTNLVRTWTRLGSTAAAGATQITLSQYVDWPVDSQIVIATTGDYESQGETETRTITAVSSNGLTLTLDSPLTYQHLGVTQIVGSTSVEVRAEVGLLTRNVVFQGSQDTTWDATPIDPCPAGFNPGEFATQTCFLGRYGNEIGSDQFGATIMASASADSSDGIQRAILRLSNIEVNYAGQAFRLGRYPVHFHMNGNMSLSYIKSSSIHQTFNRAVNIHASNYLTVSNNVIYDVMGGAVFLEDGVETFNTLSYNLLIFVRTSSSLLNEDVTPAAIWVTNPNNIVEHNAVAGGTHFGYWYRLLETPDGPSFAMFPNFCPHRQQFGRFFNNSVHSVGRFGVWLFPEYSPTVSGSCITDNPYQAIIEGLISWKNSRGIEWVMSSTVQIKNALVFDNDDAGIRCVTAINNQRTDLPVLRSTFYNENTGSSVINSIIIGDTGVSGTPIVPDEGGLIVMWDRGLSVRNISFINFPNVNTQAIYGPTIDGRCVVYCGGWLTKFSQLRFTNVLNRGNFRWAYDGLYQDVDGSLANVPGAVILPPDGLWNTSSACSPTPNFVNAITCPSSMGTWIRFAFNQANLGQNGEELNIYDDSNHHTVVPNLHKRLTHPEGYMMNLLAKKSYLLQFENANSSVNISYSGVAYSLAPGDYLIIRHGVQYLPDQVNTVSTLSLVTESASPLTAASNNGDWYYDNTTQEFSYIVKNPSNNTIAADVTVTLNVVKCRYPNCQMPAQPGLDLPATARPADALYWGNDSDWSFALPGYGGYNSIKPGNNTDIYIPRGIWLVVNWPLPTILSLRIDGVLEFEQGMNNTLNVNSIFINGGQLIVGWPDTPLTSNVDIIITGSATVDVLLPNDAGSLGPRVIGVLGGLDLHGIAHNVSWTRLATTATAGQIVITLSEAVDWSVGDEILITTTDTRIDHRERCTIASISGAGTVITLQNPLAYTHIVIHQVFANGEIYHVAAAVGLLSRNIRVISTSPDTEKIGVRVLVTDYSTNIYNAPTAEYINTYYKGYARLSNTQFIGFGQFIDAEDEDKREGIHLYNLGDFNISRPTYVNACSFDTGFYSALSNTQFIGFGQFIDAEDEDKREGIHLYNLGDFNISRPTYVNACSFDTGFYSAIGIWNTNGVPILNNVVYRAFESAIVATGQNNLIQKNLVSTVYWSGEAEPAYAPFDINNDGAIMSRDAISVVMKDNLVSGAQRQAYRIQGNSCPGTVLPNDTVNDYDNNEAHSSMAGVNMWPNDQGFNYDTDCVLIKGFKTYKTWYYGLYINTEHNIIIDSCQIADSSVGIFTIVLGPLSTTHVFENSSVIIRNSLIIGAITPNDCSDIPDPNTISAINSPTAVPIVAGDSSQGNPGSRVGISFPQFSRDNMIPRHPYTGIDAYPCIGGIMILTNVTFAYFNDMCGSRHDVAISVSQNNDDGQHPVTTSGISVYSSSTSNLIFNGRPNLDVVDPADCVDMDCDGLKTNLLIDTDGTFFGQPSTAFSQAEYDWGDQAHGVGDYRIPSAALAGPNGSMIIINNLYPSRGISHPSACTYHSSYQMYLCPNIVDYRMLIIESMDADTETRRLSPVAVLSDLGFIDLINGPQDHGWCDGYTCQKRLSTFMTLVESNRHYDIYLSSTTPNDMRFRLLNADATIKVSLALYYTSLQQIDVYANNVYVPPTNIDTSYSYLMLKDIPSGVTYGSGAGTNYFNRTTQTALFLIDGITVIDLEISPLIVLTFGLPATTPAAFFSTNLVGNLAALLGVSVDQIRRVNIISANTNSRVVRRQTATITLRVELRNDPRPFYSIPDQASVDDINNITSRIINGYQANQTQQQWAAAAGGSYPLSLSVQEPGSSETSVLSVISGLFLITPPSSCRLQSPCDTQPKLVARDASGAIIDKLGSEQQPWQIIAVIVGQSGVSLVGPIANYSDGQSQYSNFGITALGSYQVEFRLLTPNGVSSQFVASASFIVSASSIQVSAPILAGKQWNDIAVVSVNETFNMSTIIVDKPSQIKIGDIQLGSGLQWTATASFYPLEHKCNGTLVQTQSTAVIVDYTAGTIQVTNLAINDVGMYIINVELKSTNNQYTIDLTSNGILVKKPNVTLDTYPGYPPSNITYTADFDAINASGKLEITRAEIYNLLTCQLHIPVTSDITLRKGSIVAGFMLDGDSIGDTQNAQAGINELITNNVDAIDNTVLQSVNANNDETFTPSTSSSTSGLSAGAIAGIVVAAAAVVAAVAAGSAYGVHKNSVNKGQSLMNEQDEEASISNTQNTTNASPSNDDGSHLTRRLSATGPTSSVTNNNQIQSSSSGQSRPLSSGAASVTGITFNNPVSTLTPVEFIPLH</sequence>
<keyword evidence="9" id="KW-0325">Glycoprotein</keyword>
<evidence type="ECO:0000313" key="17">
    <source>
        <dbReference type="Proteomes" id="UP000663891"/>
    </source>
</evidence>
<evidence type="ECO:0000256" key="13">
    <source>
        <dbReference type="SAM" id="Phobius"/>
    </source>
</evidence>
<keyword evidence="4" id="KW-1003">Cell membrane</keyword>
<dbReference type="Pfam" id="PF00040">
    <property type="entry name" value="fn2"/>
    <property type="match status" value="3"/>
</dbReference>
<keyword evidence="10" id="KW-0966">Cell projection</keyword>
<dbReference type="Pfam" id="PF24606">
    <property type="entry name" value="CEMIP_beta-hel"/>
    <property type="match status" value="1"/>
</dbReference>